<dbReference type="PANTHER" id="PTHR39586:SF1">
    <property type="entry name" value="CYTOPLASMIC PROTEIN"/>
    <property type="match status" value="1"/>
</dbReference>
<evidence type="ECO:0000259" key="1">
    <source>
        <dbReference type="Pfam" id="PF04287"/>
    </source>
</evidence>
<protein>
    <submittedName>
        <fullName evidence="2">YqcC family protein</fullName>
    </submittedName>
</protein>
<dbReference type="Pfam" id="PF04287">
    <property type="entry name" value="DUF446"/>
    <property type="match status" value="1"/>
</dbReference>
<reference evidence="2" key="2">
    <citation type="journal article" date="2024" name="Int. J. Antimicrob. Agents">
        <title>Identification of a novel Providencia species showing multi-drug-resistant in three patients with hospital-acquired infection.</title>
        <authorList>
            <person name="Yang W."/>
            <person name="Chen J."/>
            <person name="Yang F."/>
            <person name="Ji P."/>
            <person name="Shen S."/>
            <person name="Yin D."/>
            <person name="Hu F."/>
        </authorList>
    </citation>
    <scope>NUCLEOTIDE SEQUENCE</scope>
    <source>
        <strain evidence="2">CRE-138-0111</strain>
    </source>
</reference>
<dbReference type="Gene3D" id="1.20.1440.40">
    <property type="entry name" value="YqcC-like"/>
    <property type="match status" value="1"/>
</dbReference>
<keyword evidence="3" id="KW-1185">Reference proteome</keyword>
<evidence type="ECO:0000313" key="2">
    <source>
        <dbReference type="EMBL" id="MDO7856721.1"/>
    </source>
</evidence>
<dbReference type="PIRSF" id="PIRSF006257">
    <property type="entry name" value="UCP006257"/>
    <property type="match status" value="1"/>
</dbReference>
<name>A0ABT9AQ84_9GAMM</name>
<organism evidence="2 3">
    <name type="scientific">Providencia huashanensis</name>
    <dbReference type="NCBI Taxonomy" id="3037798"/>
    <lineage>
        <taxon>Bacteria</taxon>
        <taxon>Pseudomonadati</taxon>
        <taxon>Pseudomonadota</taxon>
        <taxon>Gammaproteobacteria</taxon>
        <taxon>Enterobacterales</taxon>
        <taxon>Morganellaceae</taxon>
        <taxon>Providencia</taxon>
    </lineage>
</organism>
<feature type="domain" description="YqcC-like" evidence="1">
    <location>
        <begin position="7"/>
        <end position="103"/>
    </location>
</feature>
<dbReference type="InterPro" id="IPR023376">
    <property type="entry name" value="YqcC-like_dom"/>
</dbReference>
<evidence type="ECO:0000313" key="3">
    <source>
        <dbReference type="Proteomes" id="UP001176478"/>
    </source>
</evidence>
<dbReference type="SUPFAM" id="SSF158452">
    <property type="entry name" value="YqcC-like"/>
    <property type="match status" value="1"/>
</dbReference>
<dbReference type="EMBL" id="JAUQTG010000004">
    <property type="protein sequence ID" value="MDO7856721.1"/>
    <property type="molecule type" value="Genomic_DNA"/>
</dbReference>
<dbReference type="InterPro" id="IPR036814">
    <property type="entry name" value="YqcC-like_sf"/>
</dbReference>
<gene>
    <name evidence="2" type="ORF">Q5E86_10205</name>
</gene>
<sequence length="129" mass="15116">MNIEQRIIEKLCHLEEEMKLKSLWNEQPPSPEAFKSVEPFCIDTMEASEWLQWVLIPRLQILIEQKAVLPTSFAVAPYFEEAYKHDEEERYTLVIHHLRELDGLFSAKTSGWIINAGNHLSRWVYGCGE</sequence>
<accession>A0ABT9AQ84</accession>
<reference evidence="2" key="1">
    <citation type="submission" date="2023-07" db="EMBL/GenBank/DDBJ databases">
        <authorList>
            <person name="Yang W."/>
            <person name="Chen J."/>
            <person name="Ji P."/>
            <person name="Hu F."/>
        </authorList>
    </citation>
    <scope>NUCLEOTIDE SEQUENCE</scope>
    <source>
        <strain evidence="2">CRE-138-0111</strain>
    </source>
</reference>
<dbReference type="Proteomes" id="UP001176478">
    <property type="component" value="Unassembled WGS sequence"/>
</dbReference>
<comment type="caution">
    <text evidence="2">The sequence shown here is derived from an EMBL/GenBank/DDBJ whole genome shotgun (WGS) entry which is preliminary data.</text>
</comment>
<proteinExistence type="predicted"/>
<dbReference type="InterPro" id="IPR007384">
    <property type="entry name" value="UCP006257"/>
</dbReference>
<dbReference type="PANTHER" id="PTHR39586">
    <property type="entry name" value="CYTOPLASMIC PROTEIN-RELATED"/>
    <property type="match status" value="1"/>
</dbReference>